<dbReference type="Ensembl" id="ENSORLT00000041599.1">
    <property type="protein sequence ID" value="ENSORLP00000027619.1"/>
    <property type="gene ID" value="ENSORLG00000027668.1"/>
</dbReference>
<dbReference type="SMART" id="SM01342">
    <property type="entry name" value="TAN"/>
    <property type="match status" value="1"/>
</dbReference>
<dbReference type="InParanoid" id="A0A3B3H6Q9"/>
<dbReference type="InterPro" id="IPR021668">
    <property type="entry name" value="TAN"/>
</dbReference>
<sequence length="321" mass="36633">MSLALHDLLLCCRGLEHDKATERKKEAENFRRLLRSPAVLQELDCASLAKAKVSKQLTWDNVFRFLQHYVQKEMESIQSSRSNVTATTLAIRQKKMAEVCSLIKYFIRYANKRGPRLNCSELLKHVTEVLQSSHCCTAYGENYSSILLKDILTVRKYWCDISQKQCFALSALFSRILHIIFLSINRVLLSRVIHTLVRGCCTQTDAFTDALFVSKVSSHTCRQEKHLPVLEHLVSALNVFLRSAAVNCRMRACRLGEELLPSVLYVWADMRPSAPLKEEIVDFLNLQMCVHHPKGAKTHDTGGAMFPIYSTKLKPQGKLMF</sequence>
<dbReference type="PANTHER" id="PTHR37079:SF4">
    <property type="entry name" value="SERINE_THREONINE-PROTEIN KINASE ATM"/>
    <property type="match status" value="1"/>
</dbReference>
<dbReference type="Pfam" id="PF11640">
    <property type="entry name" value="TAN"/>
    <property type="match status" value="1"/>
</dbReference>
<proteinExistence type="predicted"/>
<evidence type="ECO:0000313" key="3">
    <source>
        <dbReference type="Proteomes" id="UP000001038"/>
    </source>
</evidence>
<dbReference type="InterPro" id="IPR038980">
    <property type="entry name" value="ATM_plant"/>
</dbReference>
<dbReference type="AlphaFoldDB" id="A0A3B3H6Q9"/>
<organism evidence="2 3">
    <name type="scientific">Oryzias latipes</name>
    <name type="common">Japanese rice fish</name>
    <name type="synonym">Japanese killifish</name>
    <dbReference type="NCBI Taxonomy" id="8090"/>
    <lineage>
        <taxon>Eukaryota</taxon>
        <taxon>Metazoa</taxon>
        <taxon>Chordata</taxon>
        <taxon>Craniata</taxon>
        <taxon>Vertebrata</taxon>
        <taxon>Euteleostomi</taxon>
        <taxon>Actinopterygii</taxon>
        <taxon>Neopterygii</taxon>
        <taxon>Teleostei</taxon>
        <taxon>Neoteleostei</taxon>
        <taxon>Acanthomorphata</taxon>
        <taxon>Ovalentaria</taxon>
        <taxon>Atherinomorphae</taxon>
        <taxon>Beloniformes</taxon>
        <taxon>Adrianichthyidae</taxon>
        <taxon>Oryziinae</taxon>
        <taxon>Oryzias</taxon>
    </lineage>
</organism>
<protein>
    <recommendedName>
        <fullName evidence="1">Telomere-length maintenance and DNA damage repair domain-containing protein</fullName>
    </recommendedName>
</protein>
<dbReference type="GO" id="GO:0004674">
    <property type="term" value="F:protein serine/threonine kinase activity"/>
    <property type="evidence" value="ECO:0007669"/>
    <property type="project" value="InterPro"/>
</dbReference>
<dbReference type="PANTHER" id="PTHR37079">
    <property type="entry name" value="SERINE/THREONINE-PROTEIN KINASE ATM"/>
    <property type="match status" value="1"/>
</dbReference>
<evidence type="ECO:0000313" key="2">
    <source>
        <dbReference type="Ensembl" id="ENSORLP00000027619.1"/>
    </source>
</evidence>
<dbReference type="Bgee" id="ENSORLG00000027668">
    <property type="expression patterns" value="Expressed in pharyngeal gill and 14 other cell types or tissues"/>
</dbReference>
<feature type="domain" description="Telomere-length maintenance and DNA damage repair" evidence="1">
    <location>
        <begin position="1"/>
        <end position="168"/>
    </location>
</feature>
<dbReference type="GO" id="GO:0006974">
    <property type="term" value="P:DNA damage response"/>
    <property type="evidence" value="ECO:0007669"/>
    <property type="project" value="InterPro"/>
</dbReference>
<name>A0A3B3H6Q9_ORYLA</name>
<evidence type="ECO:0000259" key="1">
    <source>
        <dbReference type="SMART" id="SM01342"/>
    </source>
</evidence>
<reference evidence="2 3" key="1">
    <citation type="journal article" date="2007" name="Nature">
        <title>The medaka draft genome and insights into vertebrate genome evolution.</title>
        <authorList>
            <person name="Kasahara M."/>
            <person name="Naruse K."/>
            <person name="Sasaki S."/>
            <person name="Nakatani Y."/>
            <person name="Qu W."/>
            <person name="Ahsan B."/>
            <person name="Yamada T."/>
            <person name="Nagayasu Y."/>
            <person name="Doi K."/>
            <person name="Kasai Y."/>
            <person name="Jindo T."/>
            <person name="Kobayashi D."/>
            <person name="Shimada A."/>
            <person name="Toyoda A."/>
            <person name="Kuroki Y."/>
            <person name="Fujiyama A."/>
            <person name="Sasaki T."/>
            <person name="Shimizu A."/>
            <person name="Asakawa S."/>
            <person name="Shimizu N."/>
            <person name="Hashimoto S."/>
            <person name="Yang J."/>
            <person name="Lee Y."/>
            <person name="Matsushima K."/>
            <person name="Sugano S."/>
            <person name="Sakaizumi M."/>
            <person name="Narita T."/>
            <person name="Ohishi K."/>
            <person name="Haga S."/>
            <person name="Ohta F."/>
            <person name="Nomoto H."/>
            <person name="Nogata K."/>
            <person name="Morishita T."/>
            <person name="Endo T."/>
            <person name="Shin-I T."/>
            <person name="Takeda H."/>
            <person name="Morishita S."/>
            <person name="Kohara Y."/>
        </authorList>
    </citation>
    <scope>NUCLEOTIDE SEQUENCE [LARGE SCALE GENOMIC DNA]</scope>
    <source>
        <strain evidence="2 3">Hd-rR</strain>
    </source>
</reference>
<dbReference type="STRING" id="8090.ENSORLP00000027619"/>
<dbReference type="Proteomes" id="UP000001038">
    <property type="component" value="Chromosome 13"/>
</dbReference>
<dbReference type="GeneTree" id="ENSGT00670000098061"/>
<accession>A0A3B3H6Q9</accession>
<reference evidence="2" key="3">
    <citation type="submission" date="2025-09" db="UniProtKB">
        <authorList>
            <consortium name="Ensembl"/>
        </authorList>
    </citation>
    <scope>IDENTIFICATION</scope>
    <source>
        <strain evidence="2">Hd-rR</strain>
    </source>
</reference>
<reference evidence="2" key="2">
    <citation type="submission" date="2025-08" db="UniProtKB">
        <authorList>
            <consortium name="Ensembl"/>
        </authorList>
    </citation>
    <scope>IDENTIFICATION</scope>
    <source>
        <strain evidence="2">Hd-rR</strain>
    </source>
</reference>
<keyword evidence="3" id="KW-1185">Reference proteome</keyword>